<dbReference type="NCBIfam" id="TIGR01764">
    <property type="entry name" value="excise"/>
    <property type="match status" value="1"/>
</dbReference>
<dbReference type="Proteomes" id="UP000319525">
    <property type="component" value="Unassembled WGS sequence"/>
</dbReference>
<protein>
    <recommendedName>
        <fullName evidence="1">Helix-turn-helix domain-containing protein</fullName>
    </recommendedName>
</protein>
<dbReference type="InterPro" id="IPR010093">
    <property type="entry name" value="SinI_DNA-bd"/>
</dbReference>
<evidence type="ECO:0000259" key="1">
    <source>
        <dbReference type="Pfam" id="PF12728"/>
    </source>
</evidence>
<dbReference type="GeneID" id="57144000"/>
<accession>A0A4Y3QKA1</accession>
<dbReference type="InterPro" id="IPR009061">
    <property type="entry name" value="DNA-bd_dom_put_sf"/>
</dbReference>
<dbReference type="AlphaFoldDB" id="A0A4Y3QKA1"/>
<feature type="domain" description="Helix-turn-helix" evidence="1">
    <location>
        <begin position="16"/>
        <end position="63"/>
    </location>
</feature>
<proteinExistence type="predicted"/>
<comment type="caution">
    <text evidence="2">The sequence shown here is derived from an EMBL/GenBank/DDBJ whole genome shotgun (WGS) entry which is preliminary data.</text>
</comment>
<dbReference type="RefSeq" id="WP_141376406.1">
    <property type="nucleotide sequence ID" value="NZ_BJML01000003.1"/>
</dbReference>
<sequence>MPKHLEHLFAGYPPILSARDVAEVLGLNSKTVYEYLQSGELPAYHIGSKWVIVRDEVVEYISSTSNVADRSTPEVATPSS</sequence>
<organism evidence="2 3">
    <name type="scientific">Microbacterium testaceum</name>
    <name type="common">Aureobacterium testaceum</name>
    <name type="synonym">Brevibacterium testaceum</name>
    <dbReference type="NCBI Taxonomy" id="2033"/>
    <lineage>
        <taxon>Bacteria</taxon>
        <taxon>Bacillati</taxon>
        <taxon>Actinomycetota</taxon>
        <taxon>Actinomycetes</taxon>
        <taxon>Micrococcales</taxon>
        <taxon>Microbacteriaceae</taxon>
        <taxon>Microbacterium</taxon>
    </lineage>
</organism>
<dbReference type="SUPFAM" id="SSF46955">
    <property type="entry name" value="Putative DNA-binding domain"/>
    <property type="match status" value="1"/>
</dbReference>
<dbReference type="OrthoDB" id="4871899at2"/>
<evidence type="ECO:0000313" key="2">
    <source>
        <dbReference type="EMBL" id="GEB45359.1"/>
    </source>
</evidence>
<dbReference type="InterPro" id="IPR041657">
    <property type="entry name" value="HTH_17"/>
</dbReference>
<dbReference type="Pfam" id="PF12728">
    <property type="entry name" value="HTH_17"/>
    <property type="match status" value="1"/>
</dbReference>
<dbReference type="EMBL" id="BJML01000003">
    <property type="protein sequence ID" value="GEB45359.1"/>
    <property type="molecule type" value="Genomic_DNA"/>
</dbReference>
<name>A0A4Y3QKA1_MICTE</name>
<reference evidence="2 3" key="1">
    <citation type="submission" date="2019-06" db="EMBL/GenBank/DDBJ databases">
        <title>Whole genome shotgun sequence of Microbacterium testaceum NBRC 12675.</title>
        <authorList>
            <person name="Hosoyama A."/>
            <person name="Uohara A."/>
            <person name="Ohji S."/>
            <person name="Ichikawa N."/>
        </authorList>
    </citation>
    <scope>NUCLEOTIDE SEQUENCE [LARGE SCALE GENOMIC DNA]</scope>
    <source>
        <strain evidence="2 3">NBRC 12675</strain>
    </source>
</reference>
<evidence type="ECO:0000313" key="3">
    <source>
        <dbReference type="Proteomes" id="UP000319525"/>
    </source>
</evidence>
<dbReference type="GO" id="GO:0003677">
    <property type="term" value="F:DNA binding"/>
    <property type="evidence" value="ECO:0007669"/>
    <property type="project" value="InterPro"/>
</dbReference>
<gene>
    <name evidence="2" type="ORF">MTE01_13040</name>
</gene>